<evidence type="ECO:0000313" key="2">
    <source>
        <dbReference type="Proteomes" id="UP000579647"/>
    </source>
</evidence>
<dbReference type="RefSeq" id="WP_184365767.1">
    <property type="nucleotide sequence ID" value="NZ_BAAAKM010000139.1"/>
</dbReference>
<organism evidence="1 2">
    <name type="scientific">Nocardiopsis metallicus</name>
    <dbReference type="NCBI Taxonomy" id="179819"/>
    <lineage>
        <taxon>Bacteria</taxon>
        <taxon>Bacillati</taxon>
        <taxon>Actinomycetota</taxon>
        <taxon>Actinomycetes</taxon>
        <taxon>Streptosporangiales</taxon>
        <taxon>Nocardiopsidaceae</taxon>
        <taxon>Nocardiopsis</taxon>
    </lineage>
</organism>
<dbReference type="Proteomes" id="UP000579647">
    <property type="component" value="Unassembled WGS sequence"/>
</dbReference>
<gene>
    <name evidence="1" type="ORF">HNR07_003401</name>
</gene>
<sequence>MSTSMPYARPVDVTPEHVQQLRMSGPDGLLVWQESLGQPAVWAPTAHVDAHTMMIASGRILDTIRRNHPDPDTLDDGDIAFELSILGNETTPDWPRVQALTHLLTPIRRRVWEAQGICLTQPPEYGSSADGTHYISDTYAHPDGDLHAQVWVAFAYEQPTKILLGWPQDEARGGSEITLDVCFSTPALTKAELIAQTVMTALSAGR</sequence>
<dbReference type="EMBL" id="JACHDO010000001">
    <property type="protein sequence ID" value="MBB5492264.1"/>
    <property type="molecule type" value="Genomic_DNA"/>
</dbReference>
<comment type="caution">
    <text evidence="1">The sequence shown here is derived from an EMBL/GenBank/DDBJ whole genome shotgun (WGS) entry which is preliminary data.</text>
</comment>
<accession>A0A840W887</accession>
<dbReference type="AlphaFoldDB" id="A0A840W887"/>
<name>A0A840W887_9ACTN</name>
<evidence type="ECO:0000313" key="1">
    <source>
        <dbReference type="EMBL" id="MBB5492264.1"/>
    </source>
</evidence>
<keyword evidence="2" id="KW-1185">Reference proteome</keyword>
<protein>
    <submittedName>
        <fullName evidence="1">Uncharacterized protein</fullName>
    </submittedName>
</protein>
<reference evidence="1 2" key="1">
    <citation type="submission" date="2020-08" db="EMBL/GenBank/DDBJ databases">
        <title>Sequencing the genomes of 1000 actinobacteria strains.</title>
        <authorList>
            <person name="Klenk H.-P."/>
        </authorList>
    </citation>
    <scope>NUCLEOTIDE SEQUENCE [LARGE SCALE GENOMIC DNA]</scope>
    <source>
        <strain evidence="1 2">DSM 44598</strain>
    </source>
</reference>
<proteinExistence type="predicted"/>